<dbReference type="EMBL" id="JAAWWB010000008">
    <property type="protein sequence ID" value="KAG6777823.1"/>
    <property type="molecule type" value="Genomic_DNA"/>
</dbReference>
<evidence type="ECO:0000313" key="3">
    <source>
        <dbReference type="Proteomes" id="UP000886885"/>
    </source>
</evidence>
<dbReference type="AlphaFoldDB" id="A0A8X7ZVB7"/>
<gene>
    <name evidence="2" type="ORF">POTOM_017660</name>
</gene>
<comment type="caution">
    <text evidence="2">The sequence shown here is derived from an EMBL/GenBank/DDBJ whole genome shotgun (WGS) entry which is preliminary data.</text>
</comment>
<accession>A0A8X7ZVB7</accession>
<name>A0A8X7ZVB7_POPTO</name>
<dbReference type="OrthoDB" id="198885at2759"/>
<protein>
    <submittedName>
        <fullName evidence="2">Uncharacterized protein</fullName>
    </submittedName>
</protein>
<organism evidence="2 3">
    <name type="scientific">Populus tomentosa</name>
    <name type="common">Chinese white poplar</name>
    <dbReference type="NCBI Taxonomy" id="118781"/>
    <lineage>
        <taxon>Eukaryota</taxon>
        <taxon>Viridiplantae</taxon>
        <taxon>Streptophyta</taxon>
        <taxon>Embryophyta</taxon>
        <taxon>Tracheophyta</taxon>
        <taxon>Spermatophyta</taxon>
        <taxon>Magnoliopsida</taxon>
        <taxon>eudicotyledons</taxon>
        <taxon>Gunneridae</taxon>
        <taxon>Pentapetalae</taxon>
        <taxon>rosids</taxon>
        <taxon>fabids</taxon>
        <taxon>Malpighiales</taxon>
        <taxon>Salicaceae</taxon>
        <taxon>Saliceae</taxon>
        <taxon>Populus</taxon>
    </lineage>
</organism>
<proteinExistence type="predicted"/>
<evidence type="ECO:0000256" key="1">
    <source>
        <dbReference type="SAM" id="MobiDB-lite"/>
    </source>
</evidence>
<feature type="region of interest" description="Disordered" evidence="1">
    <location>
        <begin position="58"/>
        <end position="77"/>
    </location>
</feature>
<keyword evidence="3" id="KW-1185">Reference proteome</keyword>
<dbReference type="Proteomes" id="UP000886885">
    <property type="component" value="Chromosome 4D"/>
</dbReference>
<reference evidence="2" key="1">
    <citation type="journal article" date="2020" name="bioRxiv">
        <title>Hybrid origin of Populus tomentosa Carr. identified through genome sequencing and phylogenomic analysis.</title>
        <authorList>
            <person name="An X."/>
            <person name="Gao K."/>
            <person name="Chen Z."/>
            <person name="Li J."/>
            <person name="Yang X."/>
            <person name="Yang X."/>
            <person name="Zhou J."/>
            <person name="Guo T."/>
            <person name="Zhao T."/>
            <person name="Huang S."/>
            <person name="Miao D."/>
            <person name="Khan W.U."/>
            <person name="Rao P."/>
            <person name="Ye M."/>
            <person name="Lei B."/>
            <person name="Liao W."/>
            <person name="Wang J."/>
            <person name="Ji L."/>
            <person name="Li Y."/>
            <person name="Guo B."/>
            <person name="Mustafa N.S."/>
            <person name="Li S."/>
            <person name="Yun Q."/>
            <person name="Keller S.R."/>
            <person name="Mao J."/>
            <person name="Zhang R."/>
            <person name="Strauss S.H."/>
        </authorList>
    </citation>
    <scope>NUCLEOTIDE SEQUENCE</scope>
    <source>
        <strain evidence="2">GM15</strain>
        <tissue evidence="2">Leaf</tissue>
    </source>
</reference>
<evidence type="ECO:0000313" key="2">
    <source>
        <dbReference type="EMBL" id="KAG6777823.1"/>
    </source>
</evidence>
<sequence length="117" mass="12647">MENSAHRRLERVSGHLLSPIEVNNGLSQVLIKGGHRKHEEEGDPVVIGGMVLDIHATPSLPLNPRTTTPGKDLKGVDQNNTAALEPTVRSIGVEVQQDIEATSDTAVLKEFQLGLKQ</sequence>